<evidence type="ECO:0000256" key="6">
    <source>
        <dbReference type="ARBA" id="ARBA00047407"/>
    </source>
</evidence>
<evidence type="ECO:0000259" key="8">
    <source>
        <dbReference type="Pfam" id="PF01425"/>
    </source>
</evidence>
<comment type="similarity">
    <text evidence="1 7">Belongs to the amidase family. GatA subfamily.</text>
</comment>
<comment type="catalytic activity">
    <reaction evidence="6 7">
        <text>L-glutamyl-tRNA(Gln) + L-glutamine + ATP + H2O = L-glutaminyl-tRNA(Gln) + L-glutamate + ADP + phosphate + H(+)</text>
        <dbReference type="Rhea" id="RHEA:17521"/>
        <dbReference type="Rhea" id="RHEA-COMP:9681"/>
        <dbReference type="Rhea" id="RHEA-COMP:9684"/>
        <dbReference type="ChEBI" id="CHEBI:15377"/>
        <dbReference type="ChEBI" id="CHEBI:15378"/>
        <dbReference type="ChEBI" id="CHEBI:29985"/>
        <dbReference type="ChEBI" id="CHEBI:30616"/>
        <dbReference type="ChEBI" id="CHEBI:43474"/>
        <dbReference type="ChEBI" id="CHEBI:58359"/>
        <dbReference type="ChEBI" id="CHEBI:78520"/>
        <dbReference type="ChEBI" id="CHEBI:78521"/>
        <dbReference type="ChEBI" id="CHEBI:456216"/>
        <dbReference type="EC" id="6.3.5.7"/>
    </reaction>
</comment>
<dbReference type="SUPFAM" id="SSF75304">
    <property type="entry name" value="Amidase signature (AS) enzymes"/>
    <property type="match status" value="1"/>
</dbReference>
<dbReference type="PANTHER" id="PTHR11895:SF151">
    <property type="entry name" value="GLUTAMYL-TRNA(GLN) AMIDOTRANSFERASE SUBUNIT A"/>
    <property type="match status" value="1"/>
</dbReference>
<keyword evidence="9" id="KW-0808">Transferase</keyword>
<dbReference type="InterPro" id="IPR020556">
    <property type="entry name" value="Amidase_CS"/>
</dbReference>
<feature type="active site" description="Acyl-ester intermediate" evidence="7">
    <location>
        <position position="177"/>
    </location>
</feature>
<dbReference type="InterPro" id="IPR000120">
    <property type="entry name" value="Amidase"/>
</dbReference>
<dbReference type="InterPro" id="IPR023631">
    <property type="entry name" value="Amidase_dom"/>
</dbReference>
<keyword evidence="4 7" id="KW-0067">ATP-binding</keyword>
<evidence type="ECO:0000256" key="5">
    <source>
        <dbReference type="ARBA" id="ARBA00022917"/>
    </source>
</evidence>
<evidence type="ECO:0000256" key="4">
    <source>
        <dbReference type="ARBA" id="ARBA00022840"/>
    </source>
</evidence>
<evidence type="ECO:0000256" key="1">
    <source>
        <dbReference type="ARBA" id="ARBA00008069"/>
    </source>
</evidence>
<dbReference type="GO" id="GO:0006412">
    <property type="term" value="P:translation"/>
    <property type="evidence" value="ECO:0007669"/>
    <property type="project" value="UniProtKB-UniRule"/>
</dbReference>
<keyword evidence="5 7" id="KW-0648">Protein biosynthesis</keyword>
<dbReference type="GO" id="GO:0050567">
    <property type="term" value="F:glutaminyl-tRNA synthase (glutamine-hydrolyzing) activity"/>
    <property type="evidence" value="ECO:0007669"/>
    <property type="project" value="UniProtKB-UniRule"/>
</dbReference>
<dbReference type="Proteomes" id="UP000178068">
    <property type="component" value="Unassembled WGS sequence"/>
</dbReference>
<protein>
    <recommendedName>
        <fullName evidence="7">Glutamyl-tRNA(Gln) amidotransferase subunit A</fullName>
        <shortName evidence="7">Glu-ADT subunit A</shortName>
        <ecNumber evidence="7">6.3.5.7</ecNumber>
    </recommendedName>
</protein>
<evidence type="ECO:0000256" key="7">
    <source>
        <dbReference type="HAMAP-Rule" id="MF_00120"/>
    </source>
</evidence>
<evidence type="ECO:0000256" key="3">
    <source>
        <dbReference type="ARBA" id="ARBA00022741"/>
    </source>
</evidence>
<dbReference type="GO" id="GO:0005524">
    <property type="term" value="F:ATP binding"/>
    <property type="evidence" value="ECO:0007669"/>
    <property type="project" value="UniProtKB-KW"/>
</dbReference>
<dbReference type="PROSITE" id="PS00571">
    <property type="entry name" value="AMIDASES"/>
    <property type="match status" value="1"/>
</dbReference>
<dbReference type="NCBIfam" id="TIGR00132">
    <property type="entry name" value="gatA"/>
    <property type="match status" value="1"/>
</dbReference>
<dbReference type="EMBL" id="MHCZ01000019">
    <property type="protein sequence ID" value="OGY29855.1"/>
    <property type="molecule type" value="Genomic_DNA"/>
</dbReference>
<comment type="subunit">
    <text evidence="7">Heterotrimer of A, B and C subunits.</text>
</comment>
<accession>A0A1G1WQ35</accession>
<feature type="active site" description="Charge relay system" evidence="7">
    <location>
        <position position="153"/>
    </location>
</feature>
<gene>
    <name evidence="7 9" type="primary">gatA</name>
    <name evidence="9" type="ORF">A3F35_02575</name>
</gene>
<dbReference type="PANTHER" id="PTHR11895">
    <property type="entry name" value="TRANSAMIDASE"/>
    <property type="match status" value="1"/>
</dbReference>
<comment type="caution">
    <text evidence="9">The sequence shown here is derived from an EMBL/GenBank/DDBJ whole genome shotgun (WGS) entry which is preliminary data.</text>
</comment>
<evidence type="ECO:0000313" key="9">
    <source>
        <dbReference type="EMBL" id="OGY29855.1"/>
    </source>
</evidence>
<evidence type="ECO:0000313" key="10">
    <source>
        <dbReference type="Proteomes" id="UP000178068"/>
    </source>
</evidence>
<keyword evidence="2 7" id="KW-0436">Ligase</keyword>
<dbReference type="EC" id="6.3.5.7" evidence="7"/>
<dbReference type="InterPro" id="IPR004412">
    <property type="entry name" value="GatA"/>
</dbReference>
<dbReference type="InterPro" id="IPR036928">
    <property type="entry name" value="AS_sf"/>
</dbReference>
<organism evidence="9 10">
    <name type="scientific">Candidatus Woykebacteria bacterium RIFCSPHIGHO2_12_FULL_45_10</name>
    <dbReference type="NCBI Taxonomy" id="1802603"/>
    <lineage>
        <taxon>Bacteria</taxon>
        <taxon>Candidatus Woykeibacteriota</taxon>
    </lineage>
</organism>
<dbReference type="GO" id="GO:0016740">
    <property type="term" value="F:transferase activity"/>
    <property type="evidence" value="ECO:0007669"/>
    <property type="project" value="UniProtKB-KW"/>
</dbReference>
<dbReference type="AlphaFoldDB" id="A0A1G1WQ35"/>
<sequence>MELTKLTLREADEALKERKISSKELTEAHLLRIAEKDKQLGAYLTLTAELALEQAEKADQRRKNEEVCWLTGVPAAIKDIISTKNVRTTAGSKILEDYTPVYSATAYQRLEDVTTVLLGKTNLDEFAMGASTENSALGKTVNPWDLERVPGGSSGGSAAAVAADLATFALGTDTGGSIRQPASFCNVVGLKPTYGRVSRYGVIAMASSLDQVGPIAKTVEDAALVLNIIAGHDKYDSTSAKKELPDFTKFLGGKVKGMKIGVPKEFFGKGLQAEVKTTVEGALAKLEELGASLIDVSLPTTKEAVAVYYLIMPSEVSANLARYDGIRFGKTRENFGAEVKRRIMLGTYALSAGYYDAYYLKAAKVRRVLFNELQEVFKRVDVIAGPTSPVLPFKFGEKTADPLSMYLADIYTVTANLAGIPAISVPAGFAKGLPVGLQLQANHWEEGKLLKVAHAFEQATGFSKEKPKL</sequence>
<evidence type="ECO:0000256" key="2">
    <source>
        <dbReference type="ARBA" id="ARBA00022598"/>
    </source>
</evidence>
<dbReference type="STRING" id="1802603.A3F35_02575"/>
<comment type="function">
    <text evidence="7">Allows the formation of correctly charged Gln-tRNA(Gln) through the transamidation of misacylated Glu-tRNA(Gln) in organisms which lack glutaminyl-tRNA synthetase. The reaction takes place in the presence of glutamine and ATP through an activated gamma-phospho-Glu-tRNA(Gln).</text>
</comment>
<dbReference type="GO" id="GO:0030956">
    <property type="term" value="C:glutamyl-tRNA(Gln) amidotransferase complex"/>
    <property type="evidence" value="ECO:0007669"/>
    <property type="project" value="InterPro"/>
</dbReference>
<proteinExistence type="inferred from homology"/>
<dbReference type="HAMAP" id="MF_00120">
    <property type="entry name" value="GatA"/>
    <property type="match status" value="1"/>
</dbReference>
<reference evidence="9 10" key="1">
    <citation type="journal article" date="2016" name="Nat. Commun.">
        <title>Thousands of microbial genomes shed light on interconnected biogeochemical processes in an aquifer system.</title>
        <authorList>
            <person name="Anantharaman K."/>
            <person name="Brown C.T."/>
            <person name="Hug L.A."/>
            <person name="Sharon I."/>
            <person name="Castelle C.J."/>
            <person name="Probst A.J."/>
            <person name="Thomas B.C."/>
            <person name="Singh A."/>
            <person name="Wilkins M.J."/>
            <person name="Karaoz U."/>
            <person name="Brodie E.L."/>
            <person name="Williams K.H."/>
            <person name="Hubbard S.S."/>
            <person name="Banfield J.F."/>
        </authorList>
    </citation>
    <scope>NUCLEOTIDE SEQUENCE [LARGE SCALE GENOMIC DNA]</scope>
</reference>
<keyword evidence="3 7" id="KW-0547">Nucleotide-binding</keyword>
<feature type="active site" description="Charge relay system" evidence="7">
    <location>
        <position position="78"/>
    </location>
</feature>
<feature type="domain" description="Amidase" evidence="8">
    <location>
        <begin position="24"/>
        <end position="450"/>
    </location>
</feature>
<name>A0A1G1WQ35_9BACT</name>
<dbReference type="Pfam" id="PF01425">
    <property type="entry name" value="Amidase"/>
    <property type="match status" value="1"/>
</dbReference>
<dbReference type="Gene3D" id="3.90.1300.10">
    <property type="entry name" value="Amidase signature (AS) domain"/>
    <property type="match status" value="1"/>
</dbReference>